<proteinExistence type="inferred from homology"/>
<accession>A0AAJ5X4Y7</accession>
<dbReference type="GO" id="GO:0005524">
    <property type="term" value="F:ATP binding"/>
    <property type="evidence" value="ECO:0007669"/>
    <property type="project" value="UniProtKB-KW"/>
</dbReference>
<evidence type="ECO:0000256" key="2">
    <source>
        <dbReference type="ARBA" id="ARBA00022679"/>
    </source>
</evidence>
<organism evidence="10 11">
    <name type="scientific">Candidatus Andeanibacterium colombiense</name>
    <dbReference type="NCBI Taxonomy" id="3121345"/>
    <lineage>
        <taxon>Bacteria</taxon>
        <taxon>Pseudomonadati</taxon>
        <taxon>Pseudomonadota</taxon>
        <taxon>Alphaproteobacteria</taxon>
        <taxon>Sphingomonadales</taxon>
        <taxon>Sphingomonadaceae</taxon>
        <taxon>Candidatus Andeanibacterium</taxon>
    </lineage>
</organism>
<dbReference type="PANTHER" id="PTHR10196:SF78">
    <property type="entry name" value="GLYCEROL KINASE"/>
    <property type="match status" value="1"/>
</dbReference>
<comment type="similarity">
    <text evidence="1 7">Belongs to the FGGY kinase family.</text>
</comment>
<keyword evidence="2 7" id="KW-0808">Transferase</keyword>
<dbReference type="InterPro" id="IPR000577">
    <property type="entry name" value="Carb_kinase_FGGY"/>
</dbReference>
<dbReference type="KEGG" id="acob:P0Y56_13530"/>
<dbReference type="Proteomes" id="UP001218362">
    <property type="component" value="Chromosome"/>
</dbReference>
<dbReference type="InterPro" id="IPR018483">
    <property type="entry name" value="Carb_kinase_FGGY_CS"/>
</dbReference>
<dbReference type="EC" id="2.7.1.30" evidence="10"/>
<evidence type="ECO:0000313" key="11">
    <source>
        <dbReference type="Proteomes" id="UP001218362"/>
    </source>
</evidence>
<evidence type="ECO:0000256" key="5">
    <source>
        <dbReference type="ARBA" id="ARBA00022798"/>
    </source>
</evidence>
<keyword evidence="4 7" id="KW-0418">Kinase</keyword>
<dbReference type="EMBL" id="CP119316">
    <property type="protein sequence ID" value="WEK46034.1"/>
    <property type="molecule type" value="Genomic_DNA"/>
</dbReference>
<dbReference type="GO" id="GO:0004370">
    <property type="term" value="F:glycerol kinase activity"/>
    <property type="evidence" value="ECO:0007669"/>
    <property type="project" value="UniProtKB-EC"/>
</dbReference>
<dbReference type="InterPro" id="IPR043129">
    <property type="entry name" value="ATPase_NBD"/>
</dbReference>
<feature type="domain" description="Carbohydrate kinase FGGY N-terminal" evidence="8">
    <location>
        <begin position="6"/>
        <end position="249"/>
    </location>
</feature>
<dbReference type="SUPFAM" id="SSF53067">
    <property type="entry name" value="Actin-like ATPase domain"/>
    <property type="match status" value="2"/>
</dbReference>
<evidence type="ECO:0000259" key="8">
    <source>
        <dbReference type="Pfam" id="PF00370"/>
    </source>
</evidence>
<keyword evidence="5" id="KW-0319">Glycerol metabolism</keyword>
<evidence type="ECO:0000256" key="4">
    <source>
        <dbReference type="ARBA" id="ARBA00022777"/>
    </source>
</evidence>
<dbReference type="PIRSF" id="PIRSF000538">
    <property type="entry name" value="GlpK"/>
    <property type="match status" value="1"/>
</dbReference>
<dbReference type="NCBIfam" id="TIGR01311">
    <property type="entry name" value="glycerol_kin"/>
    <property type="match status" value="1"/>
</dbReference>
<dbReference type="GO" id="GO:0019563">
    <property type="term" value="P:glycerol catabolic process"/>
    <property type="evidence" value="ECO:0007669"/>
    <property type="project" value="TreeGrafter"/>
</dbReference>
<dbReference type="GO" id="GO:0005829">
    <property type="term" value="C:cytosol"/>
    <property type="evidence" value="ECO:0007669"/>
    <property type="project" value="TreeGrafter"/>
</dbReference>
<evidence type="ECO:0000256" key="7">
    <source>
        <dbReference type="RuleBase" id="RU003733"/>
    </source>
</evidence>
<gene>
    <name evidence="10" type="primary">glpK</name>
    <name evidence="10" type="ORF">P0Y56_13530</name>
</gene>
<name>A0AAJ5X4Y7_9SPHN</name>
<dbReference type="AlphaFoldDB" id="A0AAJ5X4Y7"/>
<dbReference type="InterPro" id="IPR018484">
    <property type="entry name" value="FGGY_N"/>
</dbReference>
<sequence>MAEQFILVLDEGTTSTRAMLFAPDGSVHRVVQREFAQHYPRPGWVEHDAGEIWDDTLACAREVVAAAGGPRHIACIGIANQRETVVAWDRTTGRPLAHALVWQDRRTAGQCAALREAGHEPAVQQATGLLLDPYFSGTKMRWLIENEPAVAQAAEDGRLAFGTIESWLVFKLTGGTHVTDASNASRTLLLPLAGADWDEGLCDLFGVPRAALPEVCDSAGHFGTTLPELFGASIPITGLAGDQQAATIGQGCLAPGDTKATYGTGAFILANTGGTLPHSEHRLLGTVLYQLQGKRTYAVEGSVFVAGSLIKWLRDALGLIREAAETETLARSIDSAGGVAIVPAHTGLGAPYWEPLARGVFTGLSFTTGKAEIARAALEAQSHQTCDLAQAFAADGASWTGLRIDGGMSANDWLAQDIADILRLPVERPVNVETTALGAAMLAGLGAGLFASLEDACAAMRGGVTRFEPAMEDAVREDRLARWRKAIAAARL</sequence>
<evidence type="ECO:0000256" key="3">
    <source>
        <dbReference type="ARBA" id="ARBA00022741"/>
    </source>
</evidence>
<dbReference type="FunFam" id="3.30.420.40:FF:000008">
    <property type="entry name" value="Glycerol kinase"/>
    <property type="match status" value="1"/>
</dbReference>
<dbReference type="GO" id="GO:0006072">
    <property type="term" value="P:glycerol-3-phosphate metabolic process"/>
    <property type="evidence" value="ECO:0007669"/>
    <property type="project" value="InterPro"/>
</dbReference>
<evidence type="ECO:0000256" key="6">
    <source>
        <dbReference type="ARBA" id="ARBA00022840"/>
    </source>
</evidence>
<keyword evidence="6" id="KW-0067">ATP-binding</keyword>
<dbReference type="PROSITE" id="PS00445">
    <property type="entry name" value="FGGY_KINASES_2"/>
    <property type="match status" value="1"/>
</dbReference>
<protein>
    <submittedName>
        <fullName evidence="10">Glycerol kinase GlpK</fullName>
        <ecNumber evidence="10">2.7.1.30</ecNumber>
    </submittedName>
</protein>
<dbReference type="InterPro" id="IPR005999">
    <property type="entry name" value="Glycerol_kin"/>
</dbReference>
<reference evidence="10" key="1">
    <citation type="submission" date="2023-03" db="EMBL/GenBank/DDBJ databases">
        <title>Andean soil-derived lignocellulolytic bacterial consortium as a source of novel taxa and putative plastic-active enzymes.</title>
        <authorList>
            <person name="Diaz-Garcia L."/>
            <person name="Chuvochina M."/>
            <person name="Feuerriegel G."/>
            <person name="Bunk B."/>
            <person name="Sproer C."/>
            <person name="Streit W.R."/>
            <person name="Rodriguez L.M."/>
            <person name="Overmann J."/>
            <person name="Jimenez D.J."/>
        </authorList>
    </citation>
    <scope>NUCLEOTIDE SEQUENCE</scope>
    <source>
        <strain evidence="10">MAG 26</strain>
    </source>
</reference>
<evidence type="ECO:0000259" key="9">
    <source>
        <dbReference type="Pfam" id="PF02782"/>
    </source>
</evidence>
<keyword evidence="3" id="KW-0547">Nucleotide-binding</keyword>
<evidence type="ECO:0000313" key="10">
    <source>
        <dbReference type="EMBL" id="WEK46034.1"/>
    </source>
</evidence>
<dbReference type="PANTHER" id="PTHR10196">
    <property type="entry name" value="SUGAR KINASE"/>
    <property type="match status" value="1"/>
</dbReference>
<dbReference type="CDD" id="cd07786">
    <property type="entry name" value="FGGY_EcGK_like"/>
    <property type="match status" value="1"/>
</dbReference>
<dbReference type="InterPro" id="IPR018485">
    <property type="entry name" value="FGGY_C"/>
</dbReference>
<feature type="domain" description="Carbohydrate kinase FGGY C-terminal" evidence="9">
    <location>
        <begin position="260"/>
        <end position="445"/>
    </location>
</feature>
<dbReference type="Gene3D" id="3.30.420.40">
    <property type="match status" value="2"/>
</dbReference>
<dbReference type="PROSITE" id="PS00933">
    <property type="entry name" value="FGGY_KINASES_1"/>
    <property type="match status" value="1"/>
</dbReference>
<dbReference type="Pfam" id="PF00370">
    <property type="entry name" value="FGGY_N"/>
    <property type="match status" value="1"/>
</dbReference>
<dbReference type="NCBIfam" id="NF000756">
    <property type="entry name" value="PRK00047.1"/>
    <property type="match status" value="1"/>
</dbReference>
<evidence type="ECO:0000256" key="1">
    <source>
        <dbReference type="ARBA" id="ARBA00009156"/>
    </source>
</evidence>
<dbReference type="Pfam" id="PF02782">
    <property type="entry name" value="FGGY_C"/>
    <property type="match status" value="1"/>
</dbReference>